<sequence>MTGATKGIGRATALLFGSRGAHVVVHGRDPASAERVVREIADAGGRASIVLADLREAEACERLMADVLATTERVDVLVNNAGANVFKGTMNATIADWNNCLDLDLRAVWLCSREAARGMRPGSSIVNVSSNHATSTLEGVFPYNVAKAGVNALTQSLAIELADRQIRVNTVAPGYIDTPINDKYFGTFADPEGERVNVERLHLSGRLGRPEEIAQAIEFLADSGRSGFTTGTVMSIDGGRSTLLQDDFHLKATNQRRT</sequence>
<keyword evidence="4" id="KW-1185">Reference proteome</keyword>
<dbReference type="Gene3D" id="3.40.50.720">
    <property type="entry name" value="NAD(P)-binding Rossmann-like Domain"/>
    <property type="match status" value="1"/>
</dbReference>
<dbReference type="RefSeq" id="WP_349640358.1">
    <property type="nucleotide sequence ID" value="NZ_CP090958.1"/>
</dbReference>
<evidence type="ECO:0000256" key="2">
    <source>
        <dbReference type="ARBA" id="ARBA00023002"/>
    </source>
</evidence>
<protein>
    <submittedName>
        <fullName evidence="3">SDR family oxidoreductase</fullName>
    </submittedName>
</protein>
<dbReference type="PROSITE" id="PS00061">
    <property type="entry name" value="ADH_SHORT"/>
    <property type="match status" value="1"/>
</dbReference>
<dbReference type="SUPFAM" id="SSF51735">
    <property type="entry name" value="NAD(P)-binding Rossmann-fold domains"/>
    <property type="match status" value="1"/>
</dbReference>
<reference evidence="3 4" key="1">
    <citation type="submission" date="2023-05" db="EMBL/GenBank/DDBJ databases">
        <title>Lithophilousrod everest ZFBP1038 complete genpme.</title>
        <authorList>
            <person name="Tian M."/>
        </authorList>
    </citation>
    <scope>NUCLEOTIDE SEQUENCE [LARGE SCALE GENOMIC DNA]</scope>
    <source>
        <strain evidence="3 4">ZFBP1038</strain>
    </source>
</reference>
<dbReference type="PANTHER" id="PTHR43639:SF1">
    <property type="entry name" value="SHORT-CHAIN DEHYDROGENASE_REDUCTASE FAMILY PROTEIN"/>
    <property type="match status" value="1"/>
</dbReference>
<dbReference type="InterPro" id="IPR020904">
    <property type="entry name" value="Sc_DH/Rdtase_CS"/>
</dbReference>
<dbReference type="EMBL" id="CP090958">
    <property type="protein sequence ID" value="WGW13536.1"/>
    <property type="molecule type" value="Genomic_DNA"/>
</dbReference>
<evidence type="ECO:0000313" key="4">
    <source>
        <dbReference type="Proteomes" id="UP001209083"/>
    </source>
</evidence>
<dbReference type="CDD" id="cd05233">
    <property type="entry name" value="SDR_c"/>
    <property type="match status" value="1"/>
</dbReference>
<dbReference type="Pfam" id="PF13561">
    <property type="entry name" value="adh_short_C2"/>
    <property type="match status" value="1"/>
</dbReference>
<keyword evidence="2" id="KW-0560">Oxidoreductase</keyword>
<comment type="similarity">
    <text evidence="1">Belongs to the short-chain dehydrogenases/reductases (SDR) family.</text>
</comment>
<dbReference type="PRINTS" id="PR00081">
    <property type="entry name" value="GDHRDH"/>
</dbReference>
<evidence type="ECO:0000313" key="3">
    <source>
        <dbReference type="EMBL" id="WGW13536.1"/>
    </source>
</evidence>
<proteinExistence type="inferred from homology"/>
<gene>
    <name evidence="3" type="ORF">LWF01_07205</name>
</gene>
<accession>A0ABY8QXJ2</accession>
<dbReference type="PANTHER" id="PTHR43639">
    <property type="entry name" value="OXIDOREDUCTASE, SHORT-CHAIN DEHYDROGENASE/REDUCTASE FAMILY (AFU_ORTHOLOGUE AFUA_5G02870)"/>
    <property type="match status" value="1"/>
</dbReference>
<evidence type="ECO:0000256" key="1">
    <source>
        <dbReference type="ARBA" id="ARBA00006484"/>
    </source>
</evidence>
<dbReference type="PRINTS" id="PR00080">
    <property type="entry name" value="SDRFAMILY"/>
</dbReference>
<dbReference type="InterPro" id="IPR002347">
    <property type="entry name" value="SDR_fam"/>
</dbReference>
<organism evidence="3 4">
    <name type="scientific">Saxibacter everestensis</name>
    <dbReference type="NCBI Taxonomy" id="2909229"/>
    <lineage>
        <taxon>Bacteria</taxon>
        <taxon>Bacillati</taxon>
        <taxon>Actinomycetota</taxon>
        <taxon>Actinomycetes</taxon>
        <taxon>Micrococcales</taxon>
        <taxon>Brevibacteriaceae</taxon>
        <taxon>Saxibacter</taxon>
    </lineage>
</organism>
<dbReference type="InterPro" id="IPR036291">
    <property type="entry name" value="NAD(P)-bd_dom_sf"/>
</dbReference>
<dbReference type="Proteomes" id="UP001209083">
    <property type="component" value="Chromosome"/>
</dbReference>
<name>A0ABY8QXJ2_9MICO</name>